<name>A0A328ADD3_9CAUL</name>
<comment type="caution">
    <text evidence="2">The sequence shown here is derived from an EMBL/GenBank/DDBJ whole genome shotgun (WGS) entry which is preliminary data.</text>
</comment>
<dbReference type="Gene3D" id="3.40.50.720">
    <property type="entry name" value="NAD(P)-binding Rossmann-like Domain"/>
    <property type="match status" value="1"/>
</dbReference>
<dbReference type="NCBIfam" id="NF004513">
    <property type="entry name" value="PRK05854.1"/>
    <property type="match status" value="1"/>
</dbReference>
<protein>
    <submittedName>
        <fullName evidence="2">Short chain dehydrogenase</fullName>
    </submittedName>
</protein>
<dbReference type="EMBL" id="QFYR01000002">
    <property type="protein sequence ID" value="RAK52679.1"/>
    <property type="molecule type" value="Genomic_DNA"/>
</dbReference>
<dbReference type="InterPro" id="IPR036291">
    <property type="entry name" value="NAD(P)-bd_dom_sf"/>
</dbReference>
<dbReference type="Proteomes" id="UP000249725">
    <property type="component" value="Unassembled WGS sequence"/>
</dbReference>
<gene>
    <name evidence="2" type="ORF">DJ018_10800</name>
</gene>
<evidence type="ECO:0000313" key="3">
    <source>
        <dbReference type="Proteomes" id="UP000249725"/>
    </source>
</evidence>
<evidence type="ECO:0000256" key="1">
    <source>
        <dbReference type="ARBA" id="ARBA00023002"/>
    </source>
</evidence>
<dbReference type="RefSeq" id="WP_111514964.1">
    <property type="nucleotide sequence ID" value="NZ_QFYR01000002.1"/>
</dbReference>
<dbReference type="AlphaFoldDB" id="A0A328ADD3"/>
<keyword evidence="1" id="KW-0560">Oxidoreductase</keyword>
<keyword evidence="3" id="KW-1185">Reference proteome</keyword>
<dbReference type="PANTHER" id="PTHR43157">
    <property type="entry name" value="PHOSPHATIDYLINOSITOL-GLYCAN BIOSYNTHESIS CLASS F PROTEIN-RELATED"/>
    <property type="match status" value="1"/>
</dbReference>
<sequence>MTRWTTEYIPSQRGRRAVVTGTGGLGYEDALQLARAGAEVIIAGRNPAKGAEAVHGIRESAPRANVRFERVDLADLASVAAFGERLKGQLDGLDLLINNAGVMTPPKRQTTADGFELQLGANHLGHFALTAALLPLLRNGVSPRMISVSSVAARQGEIDFDDLNAERSYRPMPVYAQSKLACLMFALEFDRRSRSASWGVAGIAAHPGVARTQLLFNTPGGHPMRRVRSALWFLFQPVPQGALPTLFAATDRSAQGGGYYGPDGPAEVRGFPAPAKIPPRALDETACARLWEMSEQLTGVQLR</sequence>
<proteinExistence type="predicted"/>
<dbReference type="GO" id="GO:0016491">
    <property type="term" value="F:oxidoreductase activity"/>
    <property type="evidence" value="ECO:0007669"/>
    <property type="project" value="UniProtKB-KW"/>
</dbReference>
<dbReference type="OrthoDB" id="109589at2"/>
<accession>A0A328ADD3</accession>
<organism evidence="2 3">
    <name type="scientific">Phenylobacterium deserti</name>
    <dbReference type="NCBI Taxonomy" id="1914756"/>
    <lineage>
        <taxon>Bacteria</taxon>
        <taxon>Pseudomonadati</taxon>
        <taxon>Pseudomonadota</taxon>
        <taxon>Alphaproteobacteria</taxon>
        <taxon>Caulobacterales</taxon>
        <taxon>Caulobacteraceae</taxon>
        <taxon>Phenylobacterium</taxon>
    </lineage>
</organism>
<dbReference type="NCBIfam" id="NF004846">
    <property type="entry name" value="PRK06197.1"/>
    <property type="match status" value="1"/>
</dbReference>
<reference evidence="3" key="1">
    <citation type="submission" date="2018-05" db="EMBL/GenBank/DDBJ databases">
        <authorList>
            <person name="Li X."/>
        </authorList>
    </citation>
    <scope>NUCLEOTIDE SEQUENCE [LARGE SCALE GENOMIC DNA]</scope>
    <source>
        <strain evidence="3">YIM 73061</strain>
    </source>
</reference>
<dbReference type="SUPFAM" id="SSF51735">
    <property type="entry name" value="NAD(P)-binding Rossmann-fold domains"/>
    <property type="match status" value="1"/>
</dbReference>
<dbReference type="PRINTS" id="PR00081">
    <property type="entry name" value="GDHRDH"/>
</dbReference>
<dbReference type="InterPro" id="IPR002347">
    <property type="entry name" value="SDR_fam"/>
</dbReference>
<dbReference type="Pfam" id="PF00106">
    <property type="entry name" value="adh_short"/>
    <property type="match status" value="1"/>
</dbReference>
<evidence type="ECO:0000313" key="2">
    <source>
        <dbReference type="EMBL" id="RAK52679.1"/>
    </source>
</evidence>
<dbReference type="PANTHER" id="PTHR43157:SF31">
    <property type="entry name" value="PHOSPHATIDYLINOSITOL-GLYCAN BIOSYNTHESIS CLASS F PROTEIN"/>
    <property type="match status" value="1"/>
</dbReference>